<name>A0AAV9KAY7_9SOLN</name>
<evidence type="ECO:0000313" key="2">
    <source>
        <dbReference type="Proteomes" id="UP001311915"/>
    </source>
</evidence>
<sequence>MAPRRTTAIEYRINLSRSCTIGNELDGLVTSIYLSSKHGLFTQDGCQHNIKRNCDFSIKKIP</sequence>
<dbReference type="Proteomes" id="UP001311915">
    <property type="component" value="Unassembled WGS sequence"/>
</dbReference>
<comment type="caution">
    <text evidence="1">The sequence shown here is derived from an EMBL/GenBank/DDBJ whole genome shotgun (WGS) entry which is preliminary data.</text>
</comment>
<dbReference type="AlphaFoldDB" id="A0AAV9KAY7"/>
<organism evidence="1 2">
    <name type="scientific">Solanum pinnatisectum</name>
    <name type="common">tansyleaf nightshade</name>
    <dbReference type="NCBI Taxonomy" id="50273"/>
    <lineage>
        <taxon>Eukaryota</taxon>
        <taxon>Viridiplantae</taxon>
        <taxon>Streptophyta</taxon>
        <taxon>Embryophyta</taxon>
        <taxon>Tracheophyta</taxon>
        <taxon>Spermatophyta</taxon>
        <taxon>Magnoliopsida</taxon>
        <taxon>eudicotyledons</taxon>
        <taxon>Gunneridae</taxon>
        <taxon>Pentapetalae</taxon>
        <taxon>asterids</taxon>
        <taxon>lamiids</taxon>
        <taxon>Solanales</taxon>
        <taxon>Solanaceae</taxon>
        <taxon>Solanoideae</taxon>
        <taxon>Solaneae</taxon>
        <taxon>Solanum</taxon>
    </lineage>
</organism>
<evidence type="ECO:0000313" key="1">
    <source>
        <dbReference type="EMBL" id="KAK4709830.1"/>
    </source>
</evidence>
<proteinExistence type="predicted"/>
<accession>A0AAV9KAY7</accession>
<gene>
    <name evidence="1" type="ORF">R3W88_004343</name>
</gene>
<reference evidence="1 2" key="1">
    <citation type="submission" date="2023-10" db="EMBL/GenBank/DDBJ databases">
        <title>Genome-Wide Identification Analysis in wild type Solanum Pinnatisectum Reveals Some Genes Defensing Phytophthora Infestans.</title>
        <authorList>
            <person name="Sun C."/>
        </authorList>
    </citation>
    <scope>NUCLEOTIDE SEQUENCE [LARGE SCALE GENOMIC DNA]</scope>
    <source>
        <strain evidence="1">LQN</strain>
        <tissue evidence="1">Leaf</tissue>
    </source>
</reference>
<dbReference type="EMBL" id="JAWPEI010000011">
    <property type="protein sequence ID" value="KAK4709830.1"/>
    <property type="molecule type" value="Genomic_DNA"/>
</dbReference>
<protein>
    <submittedName>
        <fullName evidence="1">Uncharacterized protein</fullName>
    </submittedName>
</protein>
<keyword evidence="2" id="KW-1185">Reference proteome</keyword>